<protein>
    <submittedName>
        <fullName evidence="1">Uncharacterized protein</fullName>
    </submittedName>
</protein>
<organism evidence="1 2">
    <name type="scientific">Decorospora gaudefroyi</name>
    <dbReference type="NCBI Taxonomy" id="184978"/>
    <lineage>
        <taxon>Eukaryota</taxon>
        <taxon>Fungi</taxon>
        <taxon>Dikarya</taxon>
        <taxon>Ascomycota</taxon>
        <taxon>Pezizomycotina</taxon>
        <taxon>Dothideomycetes</taxon>
        <taxon>Pleosporomycetidae</taxon>
        <taxon>Pleosporales</taxon>
        <taxon>Pleosporineae</taxon>
        <taxon>Pleosporaceae</taxon>
        <taxon>Decorospora</taxon>
    </lineage>
</organism>
<sequence>MERFSSLPGHYAIWMAHTGCWQLSDVDIRSVDNRKFPLEQFIPDILLLRTYRPAAQRLVRVDPTALRLPSEQQSLLQR</sequence>
<dbReference type="AlphaFoldDB" id="A0A6A5K1U6"/>
<evidence type="ECO:0000313" key="1">
    <source>
        <dbReference type="EMBL" id="KAF1830260.1"/>
    </source>
</evidence>
<evidence type="ECO:0000313" key="2">
    <source>
        <dbReference type="Proteomes" id="UP000800040"/>
    </source>
</evidence>
<dbReference type="EMBL" id="ML975403">
    <property type="protein sequence ID" value="KAF1830260.1"/>
    <property type="molecule type" value="Genomic_DNA"/>
</dbReference>
<name>A0A6A5K1U6_9PLEO</name>
<gene>
    <name evidence="1" type="ORF">BDW02DRAFT_573198</name>
</gene>
<reference evidence="1" key="1">
    <citation type="submission" date="2020-01" db="EMBL/GenBank/DDBJ databases">
        <authorList>
            <consortium name="DOE Joint Genome Institute"/>
            <person name="Haridas S."/>
            <person name="Albert R."/>
            <person name="Binder M."/>
            <person name="Bloem J."/>
            <person name="Labutti K."/>
            <person name="Salamov A."/>
            <person name="Andreopoulos B."/>
            <person name="Baker S.E."/>
            <person name="Barry K."/>
            <person name="Bills G."/>
            <person name="Bluhm B.H."/>
            <person name="Cannon C."/>
            <person name="Castanera R."/>
            <person name="Culley D.E."/>
            <person name="Daum C."/>
            <person name="Ezra D."/>
            <person name="Gonzalez J.B."/>
            <person name="Henrissat B."/>
            <person name="Kuo A."/>
            <person name="Liang C."/>
            <person name="Lipzen A."/>
            <person name="Lutzoni F."/>
            <person name="Magnuson J."/>
            <person name="Mondo S."/>
            <person name="Nolan M."/>
            <person name="Ohm R."/>
            <person name="Pangilinan J."/>
            <person name="Park H.-J."/>
            <person name="Ramirez L."/>
            <person name="Alfaro M."/>
            <person name="Sun H."/>
            <person name="Tritt A."/>
            <person name="Yoshinaga Y."/>
            <person name="Zwiers L.-H."/>
            <person name="Turgeon B.G."/>
            <person name="Goodwin S.B."/>
            <person name="Spatafora J.W."/>
            <person name="Crous P.W."/>
            <person name="Grigoriev I.V."/>
        </authorList>
    </citation>
    <scope>NUCLEOTIDE SEQUENCE</scope>
    <source>
        <strain evidence="1">P77</strain>
    </source>
</reference>
<dbReference type="Proteomes" id="UP000800040">
    <property type="component" value="Unassembled WGS sequence"/>
</dbReference>
<proteinExistence type="predicted"/>
<accession>A0A6A5K1U6</accession>
<keyword evidence="2" id="KW-1185">Reference proteome</keyword>